<organism evidence="2 4">
    <name type="scientific">Ciceribacter sichuanensis</name>
    <dbReference type="NCBI Taxonomy" id="2949647"/>
    <lineage>
        <taxon>Bacteria</taxon>
        <taxon>Pseudomonadati</taxon>
        <taxon>Pseudomonadota</taxon>
        <taxon>Alphaproteobacteria</taxon>
        <taxon>Hyphomicrobiales</taxon>
        <taxon>Rhizobiaceae</taxon>
        <taxon>Ciceribacter</taxon>
    </lineage>
</organism>
<gene>
    <name evidence="1" type="ORF">NBH20_15850</name>
    <name evidence="2" type="ORF">NBH21_18365</name>
</gene>
<dbReference type="AlphaFoldDB" id="A0AAJ1FJY2"/>
<reference evidence="2 3" key="1">
    <citation type="submission" date="2022-06" db="EMBL/GenBank/DDBJ databases">
        <authorList>
            <person name="Sun Q."/>
        </authorList>
    </citation>
    <scope>NUCLEOTIDE SEQUENCE</scope>
    <source>
        <strain evidence="2">S101</strain>
        <strain evidence="1 3">S153</strain>
    </source>
</reference>
<proteinExistence type="predicted"/>
<dbReference type="Proteomes" id="UP001155380">
    <property type="component" value="Unassembled WGS sequence"/>
</dbReference>
<keyword evidence="3" id="KW-1185">Reference proteome</keyword>
<dbReference type="EMBL" id="JAMQAY010000006">
    <property type="protein sequence ID" value="MCM2402641.1"/>
    <property type="molecule type" value="Genomic_DNA"/>
</dbReference>
<dbReference type="Gene3D" id="3.40.630.40">
    <property type="entry name" value="Zn-dependent exopeptidases"/>
    <property type="match status" value="1"/>
</dbReference>
<evidence type="ECO:0000313" key="1">
    <source>
        <dbReference type="EMBL" id="MCM2402641.1"/>
    </source>
</evidence>
<dbReference type="Proteomes" id="UP001155079">
    <property type="component" value="Unassembled WGS sequence"/>
</dbReference>
<dbReference type="PIRSF" id="PIRSF029730">
    <property type="entry name" value="UCP029730"/>
    <property type="match status" value="1"/>
</dbReference>
<dbReference type="InterPro" id="IPR011227">
    <property type="entry name" value="UCP029730"/>
</dbReference>
<dbReference type="SUPFAM" id="SSF53187">
    <property type="entry name" value="Zn-dependent exopeptidases"/>
    <property type="match status" value="1"/>
</dbReference>
<dbReference type="EMBL" id="JAMXLX010000006">
    <property type="protein sequence ID" value="MCO5958746.1"/>
    <property type="molecule type" value="Genomic_DNA"/>
</dbReference>
<protein>
    <submittedName>
        <fullName evidence="2">N-formylglutamate amidohydrolase</fullName>
    </submittedName>
</protein>
<dbReference type="Pfam" id="PF05013">
    <property type="entry name" value="FGase"/>
    <property type="match status" value="1"/>
</dbReference>
<comment type="caution">
    <text evidence="2">The sequence shown here is derived from an EMBL/GenBank/DDBJ whole genome shotgun (WGS) entry which is preliminary data.</text>
</comment>
<accession>A0AAJ1FJY2</accession>
<evidence type="ECO:0000313" key="3">
    <source>
        <dbReference type="Proteomes" id="UP001155079"/>
    </source>
</evidence>
<name>A0AAJ1FJY2_9HYPH</name>
<sequence>MTTNDRMKTPVADASWLPEIINPEGRFPCMIVCDHASSRVPAAYDNLGLDPADLEKHVGVDIGIAEVVRELARLLDAPAVLSPTSRLLVDCNRWIEDSRCFLTESDGIVIPGNQNLSAADREERLEAYFWPYHGEVHRVLTGLVERVRHPLFLSLHSCTRQLGGGSLRDMDGGTIWHENRVFSDALIAQLSEETGLVIGDNAPYSGIGGTFSIDYHTWGSGLPACGLEIVNDLLLTQQGRSLWAERLARAVKAIVHQSMTPAKLPARESVSL</sequence>
<dbReference type="InterPro" id="IPR007709">
    <property type="entry name" value="N-FG_amidohydro"/>
</dbReference>
<evidence type="ECO:0000313" key="2">
    <source>
        <dbReference type="EMBL" id="MCO5958746.1"/>
    </source>
</evidence>
<evidence type="ECO:0000313" key="4">
    <source>
        <dbReference type="Proteomes" id="UP001155380"/>
    </source>
</evidence>
<dbReference type="RefSeq" id="WP_250911759.1">
    <property type="nucleotide sequence ID" value="NZ_JAMQAY010000006.1"/>
</dbReference>